<evidence type="ECO:0000256" key="2">
    <source>
        <dbReference type="PROSITE-ProRule" id="PRU00110"/>
    </source>
</evidence>
<evidence type="ECO:0000256" key="1">
    <source>
        <dbReference type="ARBA" id="ARBA00023012"/>
    </source>
</evidence>
<dbReference type="InterPro" id="IPR008207">
    <property type="entry name" value="Sig_transdc_His_kin_Hpt_dom"/>
</dbReference>
<evidence type="ECO:0000313" key="4">
    <source>
        <dbReference type="EMBL" id="TCT18819.1"/>
    </source>
</evidence>
<dbReference type="SMART" id="SM00073">
    <property type="entry name" value="HPT"/>
    <property type="match status" value="1"/>
</dbReference>
<dbReference type="Gene3D" id="1.20.120.160">
    <property type="entry name" value="HPT domain"/>
    <property type="match status" value="1"/>
</dbReference>
<gene>
    <name evidence="4" type="ORF">EDC35_11118</name>
</gene>
<comment type="caution">
    <text evidence="4">The sequence shown here is derived from an EMBL/GenBank/DDBJ whole genome shotgun (WGS) entry which is preliminary data.</text>
</comment>
<organism evidence="4 5">
    <name type="scientific">Thiobaca trueperi</name>
    <dbReference type="NCBI Taxonomy" id="127458"/>
    <lineage>
        <taxon>Bacteria</taxon>
        <taxon>Pseudomonadati</taxon>
        <taxon>Pseudomonadota</taxon>
        <taxon>Gammaproteobacteria</taxon>
        <taxon>Chromatiales</taxon>
        <taxon>Chromatiaceae</taxon>
        <taxon>Thiobaca</taxon>
    </lineage>
</organism>
<protein>
    <submittedName>
        <fullName evidence="4">Hpt domain-containing protein</fullName>
    </submittedName>
</protein>
<keyword evidence="5" id="KW-1185">Reference proteome</keyword>
<proteinExistence type="predicted"/>
<evidence type="ECO:0000259" key="3">
    <source>
        <dbReference type="PROSITE" id="PS50894"/>
    </source>
</evidence>
<feature type="domain" description="HPt" evidence="3">
    <location>
        <begin position="17"/>
        <end position="110"/>
    </location>
</feature>
<dbReference type="InterPro" id="IPR036641">
    <property type="entry name" value="HPT_dom_sf"/>
</dbReference>
<evidence type="ECO:0000313" key="5">
    <source>
        <dbReference type="Proteomes" id="UP000295717"/>
    </source>
</evidence>
<dbReference type="GO" id="GO:0000160">
    <property type="term" value="P:phosphorelay signal transduction system"/>
    <property type="evidence" value="ECO:0007669"/>
    <property type="project" value="UniProtKB-KW"/>
</dbReference>
<dbReference type="AlphaFoldDB" id="A0A4R3MWX1"/>
<accession>A0A4R3MWX1</accession>
<name>A0A4R3MWX1_9GAMM</name>
<dbReference type="PROSITE" id="PS50894">
    <property type="entry name" value="HPT"/>
    <property type="match status" value="1"/>
</dbReference>
<reference evidence="4 5" key="1">
    <citation type="submission" date="2019-03" db="EMBL/GenBank/DDBJ databases">
        <title>Genomic Encyclopedia of Type Strains, Phase IV (KMG-IV): sequencing the most valuable type-strain genomes for metagenomic binning, comparative biology and taxonomic classification.</title>
        <authorList>
            <person name="Goeker M."/>
        </authorList>
    </citation>
    <scope>NUCLEOTIDE SEQUENCE [LARGE SCALE GENOMIC DNA]</scope>
    <source>
        <strain evidence="4 5">DSM 13587</strain>
    </source>
</reference>
<feature type="modified residue" description="Phosphohistidine" evidence="2">
    <location>
        <position position="56"/>
    </location>
</feature>
<dbReference type="Proteomes" id="UP000295717">
    <property type="component" value="Unassembled WGS sequence"/>
</dbReference>
<dbReference type="Pfam" id="PF01627">
    <property type="entry name" value="Hpt"/>
    <property type="match status" value="1"/>
</dbReference>
<dbReference type="SUPFAM" id="SSF47226">
    <property type="entry name" value="Histidine-containing phosphotransfer domain, HPT domain"/>
    <property type="match status" value="1"/>
</dbReference>
<keyword evidence="1" id="KW-0902">Two-component regulatory system</keyword>
<keyword evidence="2" id="KW-0597">Phosphoprotein</keyword>
<sequence length="119" mass="12362">MNYLDQQTLDELLDILGEDDLHAITSGFVAQLDAELHDLAQCCNQADLPGVARIAHSLKGGAGNLGASVLSVAAATLERHARVGDSATVGTVMTGLPEIVRNTVAELRQGGYTPPALQG</sequence>
<dbReference type="EMBL" id="SMAO01000011">
    <property type="protein sequence ID" value="TCT18819.1"/>
    <property type="molecule type" value="Genomic_DNA"/>
</dbReference>
<dbReference type="RefSeq" id="WP_132978433.1">
    <property type="nucleotide sequence ID" value="NZ_SMAO01000011.1"/>
</dbReference>
<dbReference type="GO" id="GO:0004672">
    <property type="term" value="F:protein kinase activity"/>
    <property type="evidence" value="ECO:0007669"/>
    <property type="project" value="UniProtKB-ARBA"/>
</dbReference>
<dbReference type="OrthoDB" id="9131849at2"/>